<comment type="caution">
    <text evidence="5">The sequence shown here is derived from an EMBL/GenBank/DDBJ whole genome shotgun (WGS) entry which is preliminary data.</text>
</comment>
<dbReference type="GO" id="GO:0016491">
    <property type="term" value="F:oxidoreductase activity"/>
    <property type="evidence" value="ECO:0007669"/>
    <property type="project" value="UniProtKB-KW"/>
</dbReference>
<dbReference type="PANTHER" id="PTHR47706:SF4">
    <property type="entry name" value="NMRA-LIKE DOMAIN-CONTAINING PROTEIN"/>
    <property type="match status" value="1"/>
</dbReference>
<evidence type="ECO:0000313" key="5">
    <source>
        <dbReference type="EMBL" id="KJK60964.1"/>
    </source>
</evidence>
<reference evidence="5 6" key="1">
    <citation type="submission" date="2015-02" db="EMBL/GenBank/DDBJ databases">
        <title>Draft genome sequence of Aspergillus parasiticus SU-1.</title>
        <authorList>
            <person name="Yu J."/>
            <person name="Fedorova N."/>
            <person name="Yin Y."/>
            <person name="Losada L."/>
            <person name="Zafar N."/>
            <person name="Taujale R."/>
            <person name="Ehrlich K.C."/>
            <person name="Bhatnagar D."/>
            <person name="Cleveland T.E."/>
            <person name="Bennett J.W."/>
            <person name="Nierman W.C."/>
        </authorList>
    </citation>
    <scope>NUCLEOTIDE SEQUENCE [LARGE SCALE GENOMIC DNA]</scope>
    <source>
        <strain evidence="6">ATCC 56775 / NRRL 5862 / SRRC 143 / SU-1</strain>
    </source>
</reference>
<gene>
    <name evidence="5" type="ORF">P875_00042842</name>
</gene>
<comment type="similarity">
    <text evidence="1">Belongs to the NmrA-type oxidoreductase family. Isoflavone reductase subfamily.</text>
</comment>
<feature type="domain" description="NAD(P)-binding" evidence="4">
    <location>
        <begin position="8"/>
        <end position="144"/>
    </location>
</feature>
<evidence type="ECO:0000256" key="3">
    <source>
        <dbReference type="ARBA" id="ARBA00023002"/>
    </source>
</evidence>
<dbReference type="STRING" id="1403190.A0A0F0HZP3"/>
<dbReference type="Pfam" id="PF13460">
    <property type="entry name" value="NAD_binding_10"/>
    <property type="match status" value="1"/>
</dbReference>
<proteinExistence type="inferred from homology"/>
<organism evidence="5 6">
    <name type="scientific">Aspergillus parasiticus (strain ATCC 56775 / NRRL 5862 / SRRC 143 / SU-1)</name>
    <dbReference type="NCBI Taxonomy" id="1403190"/>
    <lineage>
        <taxon>Eukaryota</taxon>
        <taxon>Fungi</taxon>
        <taxon>Dikarya</taxon>
        <taxon>Ascomycota</taxon>
        <taxon>Pezizomycotina</taxon>
        <taxon>Eurotiomycetes</taxon>
        <taxon>Eurotiomycetidae</taxon>
        <taxon>Eurotiales</taxon>
        <taxon>Aspergillaceae</taxon>
        <taxon>Aspergillus</taxon>
        <taxon>Aspergillus subgen. Circumdati</taxon>
    </lineage>
</organism>
<keyword evidence="3" id="KW-0560">Oxidoreductase</keyword>
<dbReference type="SUPFAM" id="SSF51735">
    <property type="entry name" value="NAD(P)-binding Rossmann-fold domains"/>
    <property type="match status" value="1"/>
</dbReference>
<dbReference type="Gene3D" id="3.40.50.720">
    <property type="entry name" value="NAD(P)-binding Rossmann-like Domain"/>
    <property type="match status" value="1"/>
</dbReference>
<dbReference type="InterPro" id="IPR051609">
    <property type="entry name" value="NmrA/Isoflavone_reductase-like"/>
</dbReference>
<name>A0A0F0HZP3_ASPPU</name>
<dbReference type="Proteomes" id="UP000033540">
    <property type="component" value="Unassembled WGS sequence"/>
</dbReference>
<keyword evidence="2" id="KW-0521">NADP</keyword>
<dbReference type="AlphaFoldDB" id="A0A0F0HZP3"/>
<accession>A0A0F0HZP3</accession>
<dbReference type="PANTHER" id="PTHR47706">
    <property type="entry name" value="NMRA-LIKE FAMILY PROTEIN"/>
    <property type="match status" value="1"/>
</dbReference>
<dbReference type="InterPro" id="IPR016040">
    <property type="entry name" value="NAD(P)-bd_dom"/>
</dbReference>
<protein>
    <submittedName>
        <fullName evidence="5">Phenylcoumaran benzylic ether reductase PCBER like atypical a SDR</fullName>
    </submittedName>
</protein>
<dbReference type="Gene3D" id="3.90.25.10">
    <property type="entry name" value="UDP-galactose 4-epimerase, domain 1"/>
    <property type="match status" value="1"/>
</dbReference>
<evidence type="ECO:0000256" key="1">
    <source>
        <dbReference type="ARBA" id="ARBA00005725"/>
    </source>
</evidence>
<dbReference type="EMBL" id="JZEE01000701">
    <property type="protein sequence ID" value="KJK60964.1"/>
    <property type="molecule type" value="Genomic_DNA"/>
</dbReference>
<dbReference type="InterPro" id="IPR036291">
    <property type="entry name" value="NAD(P)-bd_dom_sf"/>
</dbReference>
<evidence type="ECO:0000256" key="2">
    <source>
        <dbReference type="ARBA" id="ARBA00022857"/>
    </source>
</evidence>
<evidence type="ECO:0000313" key="6">
    <source>
        <dbReference type="Proteomes" id="UP000033540"/>
    </source>
</evidence>
<dbReference type="OrthoDB" id="10000533at2759"/>
<evidence type="ECO:0000259" key="4">
    <source>
        <dbReference type="Pfam" id="PF13460"/>
    </source>
</evidence>
<sequence>MVNVAIAGGTGDVGRTILEVLQESTKHQAFVLSRKSSTGFPNTLVADYNDIDQLASLLEDNNIHTVICALSVEGDSLESAQLNLIKAAARSQATKRFIANGFAIPYPKEALEVLPQLKAYFDGLEEVRQSGLEWTVFHLGMFMDYFATPALKSYLKPHIAAFDLENKVAAIPGDGNVPVTLTYSFDMARFVVASLDLEHWEEESRVVGDEITWNEFLALAEEARGSKFEVHYDDIEKLKRFEITELPAQKALYDRFPKEAFQWFTSIFERFTADGSSHIPKAGSLNERFPEIKTLSVKEMLNTYWKSG</sequence>